<keyword evidence="3" id="KW-1185">Reference proteome</keyword>
<reference evidence="2" key="3">
    <citation type="submission" date="2025-09" db="UniProtKB">
        <authorList>
            <consortium name="Ensembl"/>
        </authorList>
    </citation>
    <scope>IDENTIFICATION</scope>
</reference>
<organism evidence="2 3">
    <name type="scientific">Latimeria chalumnae</name>
    <name type="common">Coelacanth</name>
    <dbReference type="NCBI Taxonomy" id="7897"/>
    <lineage>
        <taxon>Eukaryota</taxon>
        <taxon>Metazoa</taxon>
        <taxon>Chordata</taxon>
        <taxon>Craniata</taxon>
        <taxon>Vertebrata</taxon>
        <taxon>Euteleostomi</taxon>
        <taxon>Coelacanthiformes</taxon>
        <taxon>Coelacanthidae</taxon>
        <taxon>Latimeria</taxon>
    </lineage>
</organism>
<dbReference type="OMA" id="PREPRTH"/>
<evidence type="ECO:0000256" key="1">
    <source>
        <dbReference type="SAM" id="MobiDB-lite"/>
    </source>
</evidence>
<reference evidence="3" key="1">
    <citation type="submission" date="2011-08" db="EMBL/GenBank/DDBJ databases">
        <title>The draft genome of Latimeria chalumnae.</title>
        <authorList>
            <person name="Di Palma F."/>
            <person name="Alfoldi J."/>
            <person name="Johnson J."/>
            <person name="Berlin A."/>
            <person name="Gnerre S."/>
            <person name="Jaffe D."/>
            <person name="MacCallum I."/>
            <person name="Young S."/>
            <person name="Walker B.J."/>
            <person name="Lander E."/>
            <person name="Lindblad-Toh K."/>
        </authorList>
    </citation>
    <scope>NUCLEOTIDE SEQUENCE [LARGE SCALE GENOMIC DNA]</scope>
    <source>
        <strain evidence="3">Wild caught</strain>
    </source>
</reference>
<feature type="region of interest" description="Disordered" evidence="1">
    <location>
        <begin position="149"/>
        <end position="192"/>
    </location>
</feature>
<evidence type="ECO:0000313" key="2">
    <source>
        <dbReference type="Ensembl" id="ENSLACP00000010175.1"/>
    </source>
</evidence>
<dbReference type="HOGENOM" id="CLU_1255573_0_0_1"/>
<dbReference type="EMBL" id="AFYH01105788">
    <property type="status" value="NOT_ANNOTATED_CDS"/>
    <property type="molecule type" value="Genomic_DNA"/>
</dbReference>
<dbReference type="InParanoid" id="H3AKK4"/>
<dbReference type="EMBL" id="AFYH01105790">
    <property type="status" value="NOT_ANNOTATED_CDS"/>
    <property type="molecule type" value="Genomic_DNA"/>
</dbReference>
<reference evidence="2" key="2">
    <citation type="submission" date="2025-08" db="UniProtKB">
        <authorList>
            <consortium name="Ensembl"/>
        </authorList>
    </citation>
    <scope>IDENTIFICATION</scope>
</reference>
<dbReference type="EMBL" id="AFYH01105791">
    <property type="status" value="NOT_ANNOTATED_CDS"/>
    <property type="molecule type" value="Genomic_DNA"/>
</dbReference>
<dbReference type="GeneTree" id="ENSGT00940000167851"/>
<feature type="compositionally biased region" description="Basic residues" evidence="1">
    <location>
        <begin position="152"/>
        <end position="163"/>
    </location>
</feature>
<feature type="compositionally biased region" description="Basic and acidic residues" evidence="1">
    <location>
        <begin position="68"/>
        <end position="79"/>
    </location>
</feature>
<protein>
    <submittedName>
        <fullName evidence="2">Uncharacterized protein</fullName>
    </submittedName>
</protein>
<dbReference type="EMBL" id="AFYH01105787">
    <property type="status" value="NOT_ANNOTATED_CDS"/>
    <property type="molecule type" value="Genomic_DNA"/>
</dbReference>
<feature type="region of interest" description="Disordered" evidence="1">
    <location>
        <begin position="46"/>
        <end position="99"/>
    </location>
</feature>
<dbReference type="Proteomes" id="UP000008672">
    <property type="component" value="Unassembled WGS sequence"/>
</dbReference>
<dbReference type="EMBL" id="AFYH01105793">
    <property type="status" value="NOT_ANNOTATED_CDS"/>
    <property type="molecule type" value="Genomic_DNA"/>
</dbReference>
<dbReference type="Ensembl" id="ENSLACT00000010252.1">
    <property type="protein sequence ID" value="ENSLACP00000010175.1"/>
    <property type="gene ID" value="ENSLACG00000008967.1"/>
</dbReference>
<proteinExistence type="predicted"/>
<feature type="compositionally biased region" description="Basic residues" evidence="1">
    <location>
        <begin position="48"/>
        <end position="67"/>
    </location>
</feature>
<dbReference type="EMBL" id="AFYH01105786">
    <property type="status" value="NOT_ANNOTATED_CDS"/>
    <property type="molecule type" value="Genomic_DNA"/>
</dbReference>
<sequence>MYNGSYPNCPFISYYDNEYDIQKRDHRAKRKIEELREAGMLEIPLPVRKSHRKTQKQAWHFKKKKKVAEKQQEEKEVYKKPKKKKKKTSKTCVKQCKGRKLKTQGIKNLEVEKDFPREMRVHPSNDNSYPERKFESPILFSRSRVFEDTVHPAKKRRKMKHKSKGNDGPEDDNLFSIKQRKPKRRDWLPSVL</sequence>
<evidence type="ECO:0000313" key="3">
    <source>
        <dbReference type="Proteomes" id="UP000008672"/>
    </source>
</evidence>
<dbReference type="EMBL" id="AFYH01105785">
    <property type="status" value="NOT_ANNOTATED_CDS"/>
    <property type="molecule type" value="Genomic_DNA"/>
</dbReference>
<dbReference type="Bgee" id="ENSLACG00000008967">
    <property type="expression patterns" value="Expressed in muscle tissue and 6 other cell types or tissues"/>
</dbReference>
<name>H3AKK4_LATCH</name>
<feature type="compositionally biased region" description="Basic residues" evidence="1">
    <location>
        <begin position="80"/>
        <end position="89"/>
    </location>
</feature>
<dbReference type="EMBL" id="AFYH01105789">
    <property type="status" value="NOT_ANNOTATED_CDS"/>
    <property type="molecule type" value="Genomic_DNA"/>
</dbReference>
<dbReference type="EMBL" id="AFYH01105784">
    <property type="status" value="NOT_ANNOTATED_CDS"/>
    <property type="molecule type" value="Genomic_DNA"/>
</dbReference>
<dbReference type="AlphaFoldDB" id="H3AKK4"/>
<dbReference type="STRING" id="7897.ENSLACP00000010175"/>
<accession>H3AKK4</accession>
<dbReference type="EMBL" id="AFYH01105792">
    <property type="status" value="NOT_ANNOTATED_CDS"/>
    <property type="molecule type" value="Genomic_DNA"/>
</dbReference>